<dbReference type="RefSeq" id="XP_029762674.1">
    <property type="nucleotide sequence ID" value="XM_029905099.1"/>
</dbReference>
<feature type="compositionally biased region" description="Polar residues" evidence="1">
    <location>
        <begin position="391"/>
        <end position="408"/>
    </location>
</feature>
<evidence type="ECO:0000256" key="1">
    <source>
        <dbReference type="SAM" id="MobiDB-lite"/>
    </source>
</evidence>
<dbReference type="GeneID" id="40747405"/>
<accession>A0A074XX06</accession>
<name>A0A074XX06_AURPU</name>
<dbReference type="Proteomes" id="UP000030706">
    <property type="component" value="Unassembled WGS sequence"/>
</dbReference>
<feature type="compositionally biased region" description="Polar residues" evidence="1">
    <location>
        <begin position="25"/>
        <end position="36"/>
    </location>
</feature>
<dbReference type="STRING" id="1043002.A0A074XX06"/>
<dbReference type="OrthoDB" id="3485856at2759"/>
<dbReference type="HOGENOM" id="CLU_647194_0_0_1"/>
<feature type="region of interest" description="Disordered" evidence="1">
    <location>
        <begin position="257"/>
        <end position="278"/>
    </location>
</feature>
<evidence type="ECO:0000313" key="3">
    <source>
        <dbReference type="Proteomes" id="UP000030706"/>
    </source>
</evidence>
<feature type="compositionally biased region" description="Low complexity" evidence="1">
    <location>
        <begin position="431"/>
        <end position="441"/>
    </location>
</feature>
<sequence length="441" mass="49249">MAHKSRKVSWKRQRDDDRQDDSEGSGASDQRSLQQPKRSRLFHGQDPTSVDQIPAMSNKIRTWDESEIRRLVLRAVEPPFLCASAIHPTASILADCISVPRVPLSIFKITCPLLRSDPRTSAWKCEFFRRQTSAHATASRSKRGRLVITMPSRIHEAFVTFGTNICDQLYNSGFLPTRYKRNEILQTGSVEFDYGSVIMAPDASVSFFGSRDPFLVLEIAYSEKEEHAQRKAQDYILLSKGKVIFVVLVIVKKRPRKKPNKADPPTTRPSENGDENLSADHDTVHVHVYKSVIQPASESRPHRTLTGKQVIDRLPVFPSPLSVPNQTFDIGWADIKCGTWSDFCKNAHLPDNTPSPVCVINFASLFSIARRLAGQINDSRENTPLYRPVNENDTPVSQTTKFLASSSPAPYLSDEGSDSSGRRSDPDYRPSEGSSGSSSSC</sequence>
<organism evidence="2 3">
    <name type="scientific">Aureobasidium pullulans EXF-150</name>
    <dbReference type="NCBI Taxonomy" id="1043002"/>
    <lineage>
        <taxon>Eukaryota</taxon>
        <taxon>Fungi</taxon>
        <taxon>Dikarya</taxon>
        <taxon>Ascomycota</taxon>
        <taxon>Pezizomycotina</taxon>
        <taxon>Dothideomycetes</taxon>
        <taxon>Dothideomycetidae</taxon>
        <taxon>Dothideales</taxon>
        <taxon>Saccotheciaceae</taxon>
        <taxon>Aureobasidium</taxon>
    </lineage>
</organism>
<feature type="region of interest" description="Disordered" evidence="1">
    <location>
        <begin position="379"/>
        <end position="441"/>
    </location>
</feature>
<proteinExistence type="predicted"/>
<protein>
    <recommendedName>
        <fullName evidence="4">Restriction endonuclease domain-containing protein</fullName>
    </recommendedName>
</protein>
<dbReference type="AlphaFoldDB" id="A0A074XX06"/>
<feature type="compositionally biased region" description="Basic and acidic residues" evidence="1">
    <location>
        <begin position="420"/>
        <end position="430"/>
    </location>
</feature>
<dbReference type="EMBL" id="KL584978">
    <property type="protein sequence ID" value="KEQ86487.1"/>
    <property type="molecule type" value="Genomic_DNA"/>
</dbReference>
<reference evidence="2 3" key="1">
    <citation type="journal article" date="2014" name="BMC Genomics">
        <title>Genome sequencing of four Aureobasidium pullulans varieties: biotechnological potential, stress tolerance, and description of new species.</title>
        <authorList>
            <person name="Gostin Ar C."/>
            <person name="Ohm R.A."/>
            <person name="Kogej T."/>
            <person name="Sonjak S."/>
            <person name="Turk M."/>
            <person name="Zajc J."/>
            <person name="Zalar P."/>
            <person name="Grube M."/>
            <person name="Sun H."/>
            <person name="Han J."/>
            <person name="Sharma A."/>
            <person name="Chiniquy J."/>
            <person name="Ngan C.Y."/>
            <person name="Lipzen A."/>
            <person name="Barry K."/>
            <person name="Grigoriev I.V."/>
            <person name="Gunde-Cimerman N."/>
        </authorList>
    </citation>
    <scope>NUCLEOTIDE SEQUENCE [LARGE SCALE GENOMIC DNA]</scope>
    <source>
        <strain evidence="2 3">EXF-150</strain>
    </source>
</reference>
<evidence type="ECO:0000313" key="2">
    <source>
        <dbReference type="EMBL" id="KEQ86487.1"/>
    </source>
</evidence>
<gene>
    <name evidence="2" type="ORF">M438DRAFT_343936</name>
</gene>
<evidence type="ECO:0008006" key="4">
    <source>
        <dbReference type="Google" id="ProtNLM"/>
    </source>
</evidence>
<keyword evidence="3" id="KW-1185">Reference proteome</keyword>
<feature type="region of interest" description="Disordered" evidence="1">
    <location>
        <begin position="1"/>
        <end position="56"/>
    </location>
</feature>
<feature type="compositionally biased region" description="Basic residues" evidence="1">
    <location>
        <begin position="1"/>
        <end position="11"/>
    </location>
</feature>